<evidence type="ECO:0000256" key="1">
    <source>
        <dbReference type="SAM" id="Phobius"/>
    </source>
</evidence>
<dbReference type="InterPro" id="IPR051088">
    <property type="entry name" value="PTS_Sugar-EIIC/EIIB"/>
</dbReference>
<keyword evidence="1" id="KW-1133">Transmembrane helix</keyword>
<protein>
    <submittedName>
        <fullName evidence="2">Uncharacterized protein</fullName>
    </submittedName>
</protein>
<keyword evidence="3" id="KW-1185">Reference proteome</keyword>
<feature type="transmembrane region" description="Helical" evidence="1">
    <location>
        <begin position="77"/>
        <end position="96"/>
    </location>
</feature>
<organism evidence="2 3">
    <name type="scientific">Allocoprobacillus halotolerans</name>
    <dbReference type="NCBI Taxonomy" id="2944914"/>
    <lineage>
        <taxon>Bacteria</taxon>
        <taxon>Bacillati</taxon>
        <taxon>Bacillota</taxon>
        <taxon>Erysipelotrichia</taxon>
        <taxon>Erysipelotrichales</taxon>
        <taxon>Erysipelotrichaceae</taxon>
        <taxon>Allocoprobacillus</taxon>
    </lineage>
</organism>
<evidence type="ECO:0000313" key="3">
    <source>
        <dbReference type="Proteomes" id="UP001060112"/>
    </source>
</evidence>
<dbReference type="EMBL" id="CP101620">
    <property type="protein sequence ID" value="UTY39658.1"/>
    <property type="molecule type" value="Genomic_DNA"/>
</dbReference>
<evidence type="ECO:0000313" key="2">
    <source>
        <dbReference type="EMBL" id="UTY39658.1"/>
    </source>
</evidence>
<feature type="transmembrane region" description="Helical" evidence="1">
    <location>
        <begin position="28"/>
        <end position="49"/>
    </location>
</feature>
<name>A0ABY5I6I7_9FIRM</name>
<reference evidence="2" key="1">
    <citation type="submission" date="2022-07" db="EMBL/GenBank/DDBJ databases">
        <title>Faecal culturing of patients with breast cancer.</title>
        <authorList>
            <person name="Teng N.M.Y."/>
            <person name="Kiu R."/>
            <person name="Evans R."/>
            <person name="Baker D.J."/>
            <person name="Zenner C."/>
            <person name="Robinson S.D."/>
            <person name="Hall L.J."/>
        </authorList>
    </citation>
    <scope>NUCLEOTIDE SEQUENCE</scope>
    <source>
        <strain evidence="2">LH1062</strain>
    </source>
</reference>
<dbReference type="Proteomes" id="UP001060112">
    <property type="component" value="Chromosome"/>
</dbReference>
<gene>
    <name evidence="2" type="ORF">NMU03_02185</name>
</gene>
<sequence length="149" mass="16050">MIDRFSEALLVVASKISNQRHMSAIKNAFTALLPIIIAGAFCTLFSNVVCSTTTEGISLAKLPGMAWLELLTPMFTAANYATLNFMTIGVVVLIALEYARYFNRNEFITPLVALGSFVSLCTTSVTTTVEGVGDPIVVTNVLSREFTSA</sequence>
<proteinExistence type="predicted"/>
<dbReference type="PANTHER" id="PTHR33989">
    <property type="match status" value="1"/>
</dbReference>
<dbReference type="PANTHER" id="PTHR33989:SF4">
    <property type="entry name" value="PTS SYSTEM N,N'-DIACETYLCHITOBIOSE-SPECIFIC EIIC COMPONENT"/>
    <property type="match status" value="1"/>
</dbReference>
<keyword evidence="1" id="KW-0472">Membrane</keyword>
<accession>A0ABY5I6I7</accession>
<dbReference type="RefSeq" id="WP_290140927.1">
    <property type="nucleotide sequence ID" value="NZ_CP101620.1"/>
</dbReference>
<keyword evidence="1" id="KW-0812">Transmembrane</keyword>